<feature type="region of interest" description="Disordered" evidence="1">
    <location>
        <begin position="1"/>
        <end position="23"/>
    </location>
</feature>
<feature type="region of interest" description="Disordered" evidence="1">
    <location>
        <begin position="218"/>
        <end position="271"/>
    </location>
</feature>
<dbReference type="EMBL" id="KI894020">
    <property type="protein sequence ID" value="OCF26230.1"/>
    <property type="molecule type" value="Genomic_DNA"/>
</dbReference>
<evidence type="ECO:0000256" key="1">
    <source>
        <dbReference type="SAM" id="MobiDB-lite"/>
    </source>
</evidence>
<keyword evidence="4" id="KW-1185">Reference proteome</keyword>
<feature type="compositionally biased region" description="Basic and acidic residues" evidence="1">
    <location>
        <begin position="223"/>
        <end position="236"/>
    </location>
</feature>
<sequence>MASAEIPQIPNTPDTALPIAGSGQSTASTKAYRIYNGTGTRAQTFTEEQFDSQFAGTPSGDLGLSSGSMSVLLARGVEPTCIKDMAELVCELKPDDKFPVANAIERMRSDALHRCGHCQTLRALSQLHLGTISNFGDEILNPTAHFCPSNVLMKCDQDHVQPVPYWSTRIPSSDLRNPNATISLEQGVRSKNWDCAGCGEPTNMSVLNDHSLPNGYFTNMASTHDHASDTESEHDTAASNTDATATAVGDNPTHAYGQGDTQDGNPGGANA</sequence>
<dbReference type="VEuPathDB" id="FungiDB:I302_03909"/>
<dbReference type="GeneID" id="30208308"/>
<dbReference type="Proteomes" id="UP000092730">
    <property type="component" value="Chromosome 1"/>
</dbReference>
<proteinExistence type="predicted"/>
<dbReference type="AlphaFoldDB" id="A0A1B9G5E3"/>
<organism evidence="2">
    <name type="scientific">Kwoniella bestiolae CBS 10118</name>
    <dbReference type="NCBI Taxonomy" id="1296100"/>
    <lineage>
        <taxon>Eukaryota</taxon>
        <taxon>Fungi</taxon>
        <taxon>Dikarya</taxon>
        <taxon>Basidiomycota</taxon>
        <taxon>Agaricomycotina</taxon>
        <taxon>Tremellomycetes</taxon>
        <taxon>Tremellales</taxon>
        <taxon>Cryptococcaceae</taxon>
        <taxon>Kwoniella</taxon>
    </lineage>
</organism>
<reference evidence="2" key="1">
    <citation type="submission" date="2013-07" db="EMBL/GenBank/DDBJ databases">
        <title>The Genome Sequence of Cryptococcus bestiolae CBS10118.</title>
        <authorList>
            <consortium name="The Broad Institute Genome Sequencing Platform"/>
            <person name="Cuomo C."/>
            <person name="Litvintseva A."/>
            <person name="Chen Y."/>
            <person name="Heitman J."/>
            <person name="Sun S."/>
            <person name="Springer D."/>
            <person name="Dromer F."/>
            <person name="Young S.K."/>
            <person name="Zeng Q."/>
            <person name="Gargeya S."/>
            <person name="Fitzgerald M."/>
            <person name="Abouelleil A."/>
            <person name="Alvarado L."/>
            <person name="Berlin A.M."/>
            <person name="Chapman S.B."/>
            <person name="Dewar J."/>
            <person name="Goldberg J."/>
            <person name="Griggs A."/>
            <person name="Gujja S."/>
            <person name="Hansen M."/>
            <person name="Howarth C."/>
            <person name="Imamovic A."/>
            <person name="Larimer J."/>
            <person name="McCowan C."/>
            <person name="Murphy C."/>
            <person name="Pearson M."/>
            <person name="Priest M."/>
            <person name="Roberts A."/>
            <person name="Saif S."/>
            <person name="Shea T."/>
            <person name="Sykes S."/>
            <person name="Wortman J."/>
            <person name="Nusbaum C."/>
            <person name="Birren B."/>
        </authorList>
    </citation>
    <scope>NUCLEOTIDE SEQUENCE [LARGE SCALE GENOMIC DNA]</scope>
    <source>
        <strain evidence="2">CBS 10118</strain>
    </source>
</reference>
<dbReference type="KEGG" id="kbi:30208308"/>
<evidence type="ECO:0000313" key="2">
    <source>
        <dbReference type="EMBL" id="OCF26230.1"/>
    </source>
</evidence>
<feature type="compositionally biased region" description="Low complexity" evidence="1">
    <location>
        <begin position="237"/>
        <end position="247"/>
    </location>
</feature>
<dbReference type="EMBL" id="CP144541">
    <property type="protein sequence ID" value="WVW78579.1"/>
    <property type="molecule type" value="Genomic_DNA"/>
</dbReference>
<reference evidence="2" key="3">
    <citation type="submission" date="2014-01" db="EMBL/GenBank/DDBJ databases">
        <title>Evolution of pathogenesis and genome organization in the Tremellales.</title>
        <authorList>
            <person name="Cuomo C."/>
            <person name="Litvintseva A."/>
            <person name="Heitman J."/>
            <person name="Chen Y."/>
            <person name="Sun S."/>
            <person name="Springer D."/>
            <person name="Dromer F."/>
            <person name="Young S."/>
            <person name="Zeng Q."/>
            <person name="Chapman S."/>
            <person name="Gujja S."/>
            <person name="Saif S."/>
            <person name="Birren B."/>
        </authorList>
    </citation>
    <scope>NUCLEOTIDE SEQUENCE</scope>
    <source>
        <strain evidence="2">CBS 10118</strain>
    </source>
</reference>
<dbReference type="RefSeq" id="XP_019047300.1">
    <property type="nucleotide sequence ID" value="XM_019190552.1"/>
</dbReference>
<accession>A0A1B9G5E3</accession>
<name>A0A1B9G5E3_9TREE</name>
<evidence type="ECO:0000313" key="3">
    <source>
        <dbReference type="EMBL" id="WVW78579.1"/>
    </source>
</evidence>
<reference evidence="3" key="4">
    <citation type="submission" date="2024-02" db="EMBL/GenBank/DDBJ databases">
        <title>Comparative genomics of Cryptococcus and Kwoniella reveals pathogenesis evolution and contrasting modes of karyotype evolution via chromosome fusion or intercentromeric recombination.</title>
        <authorList>
            <person name="Coelho M.A."/>
            <person name="David-Palma M."/>
            <person name="Shea T."/>
            <person name="Bowers K."/>
            <person name="McGinley-Smith S."/>
            <person name="Mohammad A.W."/>
            <person name="Gnirke A."/>
            <person name="Yurkov A.M."/>
            <person name="Nowrousian M."/>
            <person name="Sun S."/>
            <person name="Cuomo C.A."/>
            <person name="Heitman J."/>
        </authorList>
    </citation>
    <scope>NUCLEOTIDE SEQUENCE</scope>
    <source>
        <strain evidence="3">CBS 10118</strain>
    </source>
</reference>
<evidence type="ECO:0000313" key="4">
    <source>
        <dbReference type="Proteomes" id="UP000092730"/>
    </source>
</evidence>
<gene>
    <name evidence="2" type="ORF">I302_03909</name>
    <name evidence="3" type="ORF">I302_100535</name>
</gene>
<reference evidence="3" key="2">
    <citation type="submission" date="2013-07" db="EMBL/GenBank/DDBJ databases">
        <authorList>
            <consortium name="The Broad Institute Genome Sequencing Platform"/>
            <person name="Cuomo C."/>
            <person name="Litvintseva A."/>
            <person name="Chen Y."/>
            <person name="Heitman J."/>
            <person name="Sun S."/>
            <person name="Springer D."/>
            <person name="Dromer F."/>
            <person name="Young S.K."/>
            <person name="Zeng Q."/>
            <person name="Gargeya S."/>
            <person name="Fitzgerald M."/>
            <person name="Abouelleil A."/>
            <person name="Alvarado L."/>
            <person name="Berlin A.M."/>
            <person name="Chapman S.B."/>
            <person name="Dewar J."/>
            <person name="Goldberg J."/>
            <person name="Griggs A."/>
            <person name="Gujja S."/>
            <person name="Hansen M."/>
            <person name="Howarth C."/>
            <person name="Imamovic A."/>
            <person name="Larimer J."/>
            <person name="McCowan C."/>
            <person name="Murphy C."/>
            <person name="Pearson M."/>
            <person name="Priest M."/>
            <person name="Roberts A."/>
            <person name="Saif S."/>
            <person name="Shea T."/>
            <person name="Sykes S."/>
            <person name="Wortman J."/>
            <person name="Nusbaum C."/>
            <person name="Birren B."/>
        </authorList>
    </citation>
    <scope>NUCLEOTIDE SEQUENCE</scope>
    <source>
        <strain evidence="3">CBS 10118</strain>
    </source>
</reference>
<protein>
    <submittedName>
        <fullName evidence="2">Uncharacterized protein</fullName>
    </submittedName>
</protein>